<dbReference type="RefSeq" id="WP_143248961.1">
    <property type="nucleotide sequence ID" value="NZ_FOIT01000001.1"/>
</dbReference>
<reference evidence="1 2" key="1">
    <citation type="submission" date="2016-10" db="EMBL/GenBank/DDBJ databases">
        <authorList>
            <person name="Varghese N."/>
            <person name="Submissions S."/>
        </authorList>
    </citation>
    <scope>NUCLEOTIDE SEQUENCE [LARGE SCALE GENOMIC DNA]</scope>
    <source>
        <strain evidence="1 2">IBRC-M10081</strain>
    </source>
</reference>
<dbReference type="AlphaFoldDB" id="A0A662Z1E0"/>
<dbReference type="Proteomes" id="UP000243605">
    <property type="component" value="Unassembled WGS sequence"/>
</dbReference>
<dbReference type="Pfam" id="PF19786">
    <property type="entry name" value="DUF6270"/>
    <property type="match status" value="1"/>
</dbReference>
<organism evidence="1 2">
    <name type="scientific">Aliicoccus persicus</name>
    <dbReference type="NCBI Taxonomy" id="930138"/>
    <lineage>
        <taxon>Bacteria</taxon>
        <taxon>Bacillati</taxon>
        <taxon>Bacillota</taxon>
        <taxon>Bacilli</taxon>
        <taxon>Bacillales</taxon>
        <taxon>Staphylococcaceae</taxon>
        <taxon>Aliicoccus</taxon>
    </lineage>
</organism>
<name>A0A662Z1E0_9STAP</name>
<proteinExistence type="predicted"/>
<dbReference type="InterPro" id="IPR046237">
    <property type="entry name" value="DUF6270"/>
</dbReference>
<protein>
    <submittedName>
        <fullName evidence="1">Uncharacterized protein</fullName>
    </submittedName>
</protein>
<keyword evidence="2" id="KW-1185">Reference proteome</keyword>
<evidence type="ECO:0000313" key="2">
    <source>
        <dbReference type="Proteomes" id="UP000243605"/>
    </source>
</evidence>
<gene>
    <name evidence="1" type="ORF">SAMN05192557_0003</name>
</gene>
<dbReference type="OrthoDB" id="2385967at2"/>
<accession>A0A662Z1E0</accession>
<evidence type="ECO:0000313" key="1">
    <source>
        <dbReference type="EMBL" id="SEV79584.1"/>
    </source>
</evidence>
<sequence length="407" mass="48211">MVTLNKRGVFMLVDILGSRVLRHVTEFKNFPYKVNNFIIDQSILTLTSEPIPTSMKDINTTELTDITIAHRDLNKGQWEKFEQSHSSVLIIDLLGELRSISEYNNSYYNTDSLKYININSGKKLSRIKQFRLLQEYIDDSFIEVLNRYEKVIIVKFVEDNSEESDFINGIFDMFEERIENKLLLEYIVDKNVNKFRAPIEFYHEINMDIKRFESDSYENQLLFNELLIDNELKVYINYIGDREYIYELFKNGKPFKKSKPTNSRFFKFQLKESAKYRIRVNLVDESIKPRLSKTYEYYKQSSTDKTITFVEMPDKNNLWLLDVLIDTSEINGIVGNLFKYKDGYQDIPVYDYSEVTHDFIPASKLLSIALEKIADMDHITFTRFLKNNEDSNNPLLVEFLTFLRAKR</sequence>
<dbReference type="EMBL" id="FOIT01000001">
    <property type="protein sequence ID" value="SEV79584.1"/>
    <property type="molecule type" value="Genomic_DNA"/>
</dbReference>